<dbReference type="Gene3D" id="3.90.1180.10">
    <property type="entry name" value="Ribosomal protein L13"/>
    <property type="match status" value="1"/>
</dbReference>
<dbReference type="Pfam" id="PF00572">
    <property type="entry name" value="Ribosomal_L13"/>
    <property type="match status" value="1"/>
</dbReference>
<dbReference type="AlphaFoldDB" id="A0A1G2Q981"/>
<dbReference type="GO" id="GO:0003729">
    <property type="term" value="F:mRNA binding"/>
    <property type="evidence" value="ECO:0007669"/>
    <property type="project" value="TreeGrafter"/>
</dbReference>
<evidence type="ECO:0000256" key="3">
    <source>
        <dbReference type="ARBA" id="ARBA00023274"/>
    </source>
</evidence>
<reference evidence="5 6" key="1">
    <citation type="journal article" date="2016" name="Nat. Commun.">
        <title>Thousands of microbial genomes shed light on interconnected biogeochemical processes in an aquifer system.</title>
        <authorList>
            <person name="Anantharaman K."/>
            <person name="Brown C.T."/>
            <person name="Hug L.A."/>
            <person name="Sharon I."/>
            <person name="Castelle C.J."/>
            <person name="Probst A.J."/>
            <person name="Thomas B.C."/>
            <person name="Singh A."/>
            <person name="Wilkins M.J."/>
            <person name="Karaoz U."/>
            <person name="Brodie E.L."/>
            <person name="Williams K.H."/>
            <person name="Hubbard S.S."/>
            <person name="Banfield J.F."/>
        </authorList>
    </citation>
    <scope>NUCLEOTIDE SEQUENCE [LARGE SCALE GENOMIC DNA]</scope>
</reference>
<organism evidence="5 6">
    <name type="scientific">Candidatus Vogelbacteria bacterium GWA1_51_14</name>
    <dbReference type="NCBI Taxonomy" id="1802435"/>
    <lineage>
        <taxon>Bacteria</taxon>
        <taxon>Candidatus Vogeliibacteriota</taxon>
    </lineage>
</organism>
<dbReference type="GO" id="GO:0005840">
    <property type="term" value="C:ribosome"/>
    <property type="evidence" value="ECO:0007669"/>
    <property type="project" value="UniProtKB-KW"/>
</dbReference>
<proteinExistence type="inferred from homology"/>
<dbReference type="NCBIfam" id="TIGR01066">
    <property type="entry name" value="rplM_bact"/>
    <property type="match status" value="1"/>
</dbReference>
<dbReference type="PANTHER" id="PTHR11545">
    <property type="entry name" value="RIBOSOMAL PROTEIN L13"/>
    <property type="match status" value="1"/>
</dbReference>
<dbReference type="HAMAP" id="MF_01366">
    <property type="entry name" value="Ribosomal_uL13"/>
    <property type="match status" value="1"/>
</dbReference>
<dbReference type="InterPro" id="IPR036899">
    <property type="entry name" value="Ribosomal_uL13_sf"/>
</dbReference>
<name>A0A1G2Q981_9BACT</name>
<dbReference type="EMBL" id="MHTG01000021">
    <property type="protein sequence ID" value="OHA57116.1"/>
    <property type="molecule type" value="Genomic_DNA"/>
</dbReference>
<evidence type="ECO:0000256" key="2">
    <source>
        <dbReference type="ARBA" id="ARBA00022980"/>
    </source>
</evidence>
<keyword evidence="2 4" id="KW-0689">Ribosomal protein</keyword>
<evidence type="ECO:0000256" key="4">
    <source>
        <dbReference type="HAMAP-Rule" id="MF_01366"/>
    </source>
</evidence>
<comment type="similarity">
    <text evidence="1 4">Belongs to the universal ribosomal protein uL13 family.</text>
</comment>
<sequence length="121" mass="13325">MTTSTNEKEYLIDAAGRALGRVASEAAVALRGKNSPSFKPYLNPGIKVKIINAGKLKLDYDKANEKVYWRHSGYPGSERTETLGKRLERQGPGEIVKAAVRGMLPSNRLRAELLKQLTVEA</sequence>
<dbReference type="STRING" id="1802435.A2114_00825"/>
<comment type="function">
    <text evidence="4">This protein is one of the early assembly proteins of the 50S ribosomal subunit, although it is not seen to bind rRNA by itself. It is important during the early stages of 50S assembly.</text>
</comment>
<dbReference type="PANTHER" id="PTHR11545:SF2">
    <property type="entry name" value="LARGE RIBOSOMAL SUBUNIT PROTEIN UL13M"/>
    <property type="match status" value="1"/>
</dbReference>
<evidence type="ECO:0000313" key="6">
    <source>
        <dbReference type="Proteomes" id="UP000176494"/>
    </source>
</evidence>
<dbReference type="PIRSF" id="PIRSF002181">
    <property type="entry name" value="Ribosomal_L13"/>
    <property type="match status" value="1"/>
</dbReference>
<dbReference type="SUPFAM" id="SSF52161">
    <property type="entry name" value="Ribosomal protein L13"/>
    <property type="match status" value="1"/>
</dbReference>
<protein>
    <recommendedName>
        <fullName evidence="4">Large ribosomal subunit protein uL13</fullName>
    </recommendedName>
</protein>
<dbReference type="InterPro" id="IPR005822">
    <property type="entry name" value="Ribosomal_uL13"/>
</dbReference>
<dbReference type="GO" id="GO:0003735">
    <property type="term" value="F:structural constituent of ribosome"/>
    <property type="evidence" value="ECO:0007669"/>
    <property type="project" value="InterPro"/>
</dbReference>
<dbReference type="GO" id="GO:0017148">
    <property type="term" value="P:negative regulation of translation"/>
    <property type="evidence" value="ECO:0007669"/>
    <property type="project" value="TreeGrafter"/>
</dbReference>
<evidence type="ECO:0000313" key="5">
    <source>
        <dbReference type="EMBL" id="OHA57116.1"/>
    </source>
</evidence>
<dbReference type="InterPro" id="IPR005823">
    <property type="entry name" value="Ribosomal_uL13_bac-type"/>
</dbReference>
<dbReference type="Proteomes" id="UP000176494">
    <property type="component" value="Unassembled WGS sequence"/>
</dbReference>
<comment type="subunit">
    <text evidence="4">Part of the 50S ribosomal subunit.</text>
</comment>
<dbReference type="CDD" id="cd00392">
    <property type="entry name" value="Ribosomal_L13"/>
    <property type="match status" value="1"/>
</dbReference>
<keyword evidence="3 4" id="KW-0687">Ribonucleoprotein</keyword>
<accession>A0A1G2Q981</accession>
<dbReference type="GO" id="GO:1990904">
    <property type="term" value="C:ribonucleoprotein complex"/>
    <property type="evidence" value="ECO:0007669"/>
    <property type="project" value="UniProtKB-KW"/>
</dbReference>
<evidence type="ECO:0000256" key="1">
    <source>
        <dbReference type="ARBA" id="ARBA00006227"/>
    </source>
</evidence>
<gene>
    <name evidence="4" type="primary">rplM</name>
    <name evidence="5" type="ORF">A2114_00825</name>
</gene>
<comment type="caution">
    <text evidence="5">The sequence shown here is derived from an EMBL/GenBank/DDBJ whole genome shotgun (WGS) entry which is preliminary data.</text>
</comment>
<dbReference type="GO" id="GO:0006412">
    <property type="term" value="P:translation"/>
    <property type="evidence" value="ECO:0007669"/>
    <property type="project" value="UniProtKB-UniRule"/>
</dbReference>